<feature type="transmembrane region" description="Helical" evidence="16">
    <location>
        <begin position="31"/>
        <end position="50"/>
    </location>
</feature>
<dbReference type="GO" id="GO:0006099">
    <property type="term" value="P:tricarboxylic acid cycle"/>
    <property type="evidence" value="ECO:0007669"/>
    <property type="project" value="UniProtKB-UniPathway"/>
</dbReference>
<evidence type="ECO:0000256" key="6">
    <source>
        <dbReference type="ARBA" id="ARBA00019425"/>
    </source>
</evidence>
<evidence type="ECO:0000256" key="11">
    <source>
        <dbReference type="ARBA" id="ARBA00022723"/>
    </source>
</evidence>
<evidence type="ECO:0000313" key="17">
    <source>
        <dbReference type="EMBL" id="ATI42837.1"/>
    </source>
</evidence>
<accession>A0A291M1V5</accession>
<dbReference type="InterPro" id="IPR000701">
    <property type="entry name" value="SuccDH_FuR_B_TM-su"/>
</dbReference>
<evidence type="ECO:0000256" key="14">
    <source>
        <dbReference type="ARBA" id="ARBA00023004"/>
    </source>
</evidence>
<protein>
    <recommendedName>
        <fullName evidence="6">Succinate dehydrogenase hydrophobic membrane anchor subunit</fullName>
    </recommendedName>
</protein>
<dbReference type="OrthoDB" id="9809280at2"/>
<evidence type="ECO:0000256" key="15">
    <source>
        <dbReference type="ARBA" id="ARBA00023136"/>
    </source>
</evidence>
<feature type="transmembrane region" description="Helical" evidence="16">
    <location>
        <begin position="62"/>
        <end position="79"/>
    </location>
</feature>
<keyword evidence="14" id="KW-0408">Iron</keyword>
<gene>
    <name evidence="17" type="ORF">CBW24_13060</name>
</gene>
<proteinExistence type="predicted"/>
<dbReference type="GO" id="GO:0016020">
    <property type="term" value="C:membrane"/>
    <property type="evidence" value="ECO:0007669"/>
    <property type="project" value="UniProtKB-SubCell"/>
</dbReference>
<comment type="subunit">
    <text evidence="5">Part of an enzyme complex containing four subunits: a flavoprotein, an iron-sulfur protein, plus two membrane-anchoring proteins, SdhC and SdhD.</text>
</comment>
<dbReference type="Pfam" id="PF01127">
    <property type="entry name" value="Sdh_cyt"/>
    <property type="match status" value="1"/>
</dbReference>
<name>A0A291M1V5_9RHOB</name>
<evidence type="ECO:0000256" key="10">
    <source>
        <dbReference type="ARBA" id="ARBA00022692"/>
    </source>
</evidence>
<dbReference type="KEGG" id="cmag:CBW24_13060"/>
<keyword evidence="8" id="KW-0816">Tricarboxylic acid cycle</keyword>
<evidence type="ECO:0000256" key="7">
    <source>
        <dbReference type="ARBA" id="ARBA00022448"/>
    </source>
</evidence>
<reference evidence="17 18" key="1">
    <citation type="submission" date="2017-05" db="EMBL/GenBank/DDBJ databases">
        <title>Comparative genomic and metabolic analysis of manganese-oxidizing mechanisms in Celeribater manganoxidans DY25T: its adaption to the environment of polymetallic nodule.</title>
        <authorList>
            <person name="Wang X."/>
        </authorList>
    </citation>
    <scope>NUCLEOTIDE SEQUENCE [LARGE SCALE GENOMIC DNA]</scope>
    <source>
        <strain evidence="17 18">DY25</strain>
    </source>
</reference>
<evidence type="ECO:0000256" key="8">
    <source>
        <dbReference type="ARBA" id="ARBA00022532"/>
    </source>
</evidence>
<dbReference type="GO" id="GO:0046872">
    <property type="term" value="F:metal ion binding"/>
    <property type="evidence" value="ECO:0007669"/>
    <property type="project" value="UniProtKB-KW"/>
</dbReference>
<feature type="transmembrane region" description="Helical" evidence="16">
    <location>
        <begin position="100"/>
        <end position="119"/>
    </location>
</feature>
<organism evidence="17 18">
    <name type="scientific">Pacificitalea manganoxidans</name>
    <dbReference type="NCBI Taxonomy" id="1411902"/>
    <lineage>
        <taxon>Bacteria</taxon>
        <taxon>Pseudomonadati</taxon>
        <taxon>Pseudomonadota</taxon>
        <taxon>Alphaproteobacteria</taxon>
        <taxon>Rhodobacterales</taxon>
        <taxon>Paracoccaceae</taxon>
        <taxon>Pacificitalea</taxon>
    </lineage>
</organism>
<dbReference type="NCBIfam" id="TIGR02968">
    <property type="entry name" value="succ_dehyd_anc"/>
    <property type="match status" value="1"/>
</dbReference>
<dbReference type="InterPro" id="IPR014312">
    <property type="entry name" value="Succ_DH_anchor"/>
</dbReference>
<keyword evidence="7" id="KW-0813">Transport</keyword>
<sequence length="123" mass="13286">MSFLTDRKRATGLGSAKSGTKHFWQMQMSSYALVVIVPLFVFTFGPLLGASYDDAIARLSQPFPAVITGLMLVVGLHHFRSGCQVAIEDYVGGHARRISIIAMACFVYAAMATGLFALVKLAL</sequence>
<comment type="function">
    <text evidence="2">Membrane-anchoring subunit of succinate dehydrogenase (SDH).</text>
</comment>
<evidence type="ECO:0000313" key="18">
    <source>
        <dbReference type="Proteomes" id="UP000219050"/>
    </source>
</evidence>
<evidence type="ECO:0000256" key="13">
    <source>
        <dbReference type="ARBA" id="ARBA00022989"/>
    </source>
</evidence>
<evidence type="ECO:0000256" key="3">
    <source>
        <dbReference type="ARBA" id="ARBA00004141"/>
    </source>
</evidence>
<dbReference type="UniPathway" id="UPA00223"/>
<evidence type="ECO:0000256" key="5">
    <source>
        <dbReference type="ARBA" id="ARBA00011558"/>
    </source>
</evidence>
<keyword evidence="18" id="KW-1185">Reference proteome</keyword>
<dbReference type="EMBL" id="CP021404">
    <property type="protein sequence ID" value="ATI42837.1"/>
    <property type="molecule type" value="Genomic_DNA"/>
</dbReference>
<dbReference type="InterPro" id="IPR034804">
    <property type="entry name" value="SQR/QFR_C/D"/>
</dbReference>
<keyword evidence="12" id="KW-0249">Electron transport</keyword>
<keyword evidence="9" id="KW-0349">Heme</keyword>
<dbReference type="RefSeq" id="WP_088663502.1">
    <property type="nucleotide sequence ID" value="NZ_CP021404.1"/>
</dbReference>
<dbReference type="SUPFAM" id="SSF81343">
    <property type="entry name" value="Fumarate reductase respiratory complex transmembrane subunits"/>
    <property type="match status" value="1"/>
</dbReference>
<keyword evidence="13 16" id="KW-1133">Transmembrane helix</keyword>
<dbReference type="Gene3D" id="1.20.1300.10">
    <property type="entry name" value="Fumarate reductase/succinate dehydrogenase, transmembrane subunit"/>
    <property type="match status" value="1"/>
</dbReference>
<dbReference type="AlphaFoldDB" id="A0A291M1V5"/>
<dbReference type="CDD" id="cd03495">
    <property type="entry name" value="SQR_TypeC_SdhD_like"/>
    <property type="match status" value="1"/>
</dbReference>
<evidence type="ECO:0000256" key="4">
    <source>
        <dbReference type="ARBA" id="ARBA00005163"/>
    </source>
</evidence>
<keyword evidence="15 16" id="KW-0472">Membrane</keyword>
<dbReference type="GO" id="GO:0020037">
    <property type="term" value="F:heme binding"/>
    <property type="evidence" value="ECO:0007669"/>
    <property type="project" value="InterPro"/>
</dbReference>
<comment type="cofactor">
    <cofactor evidence="1">
        <name>heme</name>
        <dbReference type="ChEBI" id="CHEBI:30413"/>
    </cofactor>
</comment>
<evidence type="ECO:0000256" key="12">
    <source>
        <dbReference type="ARBA" id="ARBA00022982"/>
    </source>
</evidence>
<evidence type="ECO:0000256" key="1">
    <source>
        <dbReference type="ARBA" id="ARBA00001971"/>
    </source>
</evidence>
<dbReference type="Proteomes" id="UP000219050">
    <property type="component" value="Chromosome"/>
</dbReference>
<evidence type="ECO:0000256" key="16">
    <source>
        <dbReference type="SAM" id="Phobius"/>
    </source>
</evidence>
<evidence type="ECO:0000256" key="2">
    <source>
        <dbReference type="ARBA" id="ARBA00004050"/>
    </source>
</evidence>
<keyword evidence="10 16" id="KW-0812">Transmembrane</keyword>
<evidence type="ECO:0000256" key="9">
    <source>
        <dbReference type="ARBA" id="ARBA00022617"/>
    </source>
</evidence>
<comment type="pathway">
    <text evidence="4">Carbohydrate metabolism; tricarboxylic acid cycle.</text>
</comment>
<comment type="subcellular location">
    <subcellularLocation>
        <location evidence="3">Membrane</location>
        <topology evidence="3">Multi-pass membrane protein</topology>
    </subcellularLocation>
</comment>
<keyword evidence="11" id="KW-0479">Metal-binding</keyword>